<dbReference type="Pfam" id="PF00639">
    <property type="entry name" value="Rotamase"/>
    <property type="match status" value="1"/>
</dbReference>
<dbReference type="InterPro" id="IPR027304">
    <property type="entry name" value="Trigger_fact/SurA_dom_sf"/>
</dbReference>
<keyword evidence="3" id="KW-0574">Periplasm</keyword>
<keyword evidence="4 9" id="KW-0697">Rotamase</keyword>
<keyword evidence="2 10" id="KW-0732">Signal</keyword>
<reference evidence="12 13" key="1">
    <citation type="submission" date="2021-05" db="EMBL/GenBank/DDBJ databases">
        <title>Bacteria Genome sequencing.</title>
        <authorList>
            <person name="Takabe Y."/>
            <person name="Nakajima Y."/>
            <person name="Suzuki S."/>
            <person name="Shiozaki T."/>
        </authorList>
    </citation>
    <scope>NUCLEOTIDE SEQUENCE [LARGE SCALE GENOMIC DNA]</scope>
    <source>
        <strain evidence="12 13">AI_62</strain>
    </source>
</reference>
<dbReference type="InterPro" id="IPR015391">
    <property type="entry name" value="SurA_N"/>
</dbReference>
<dbReference type="InterPro" id="IPR046357">
    <property type="entry name" value="PPIase_dom_sf"/>
</dbReference>
<keyword evidence="13" id="KW-1185">Reference proteome</keyword>
<dbReference type="PANTHER" id="PTHR47637">
    <property type="entry name" value="CHAPERONE SURA"/>
    <property type="match status" value="1"/>
</dbReference>
<dbReference type="SUPFAM" id="SSF109998">
    <property type="entry name" value="Triger factor/SurA peptide-binding domain-like"/>
    <property type="match status" value="1"/>
</dbReference>
<dbReference type="Pfam" id="PF09312">
    <property type="entry name" value="SurA_N"/>
    <property type="match status" value="1"/>
</dbReference>
<evidence type="ECO:0000256" key="10">
    <source>
        <dbReference type="SAM" id="SignalP"/>
    </source>
</evidence>
<evidence type="ECO:0000313" key="12">
    <source>
        <dbReference type="EMBL" id="GIT93469.1"/>
    </source>
</evidence>
<dbReference type="Gene3D" id="3.10.50.40">
    <property type="match status" value="1"/>
</dbReference>
<accession>A0ABQ4NGB7</accession>
<dbReference type="PANTHER" id="PTHR47637:SF1">
    <property type="entry name" value="CHAPERONE SURA"/>
    <property type="match status" value="1"/>
</dbReference>
<organism evidence="12 13">
    <name type="scientific">Jannaschia pagri</name>
    <dbReference type="NCBI Taxonomy" id="2829797"/>
    <lineage>
        <taxon>Bacteria</taxon>
        <taxon>Pseudomonadati</taxon>
        <taxon>Pseudomonadota</taxon>
        <taxon>Alphaproteobacteria</taxon>
        <taxon>Rhodobacterales</taxon>
        <taxon>Roseobacteraceae</taxon>
        <taxon>Jannaschia</taxon>
    </lineage>
</organism>
<evidence type="ECO:0000259" key="11">
    <source>
        <dbReference type="PROSITE" id="PS50198"/>
    </source>
</evidence>
<dbReference type="InterPro" id="IPR000297">
    <property type="entry name" value="PPIase_PpiC"/>
</dbReference>
<evidence type="ECO:0000256" key="9">
    <source>
        <dbReference type="PROSITE-ProRule" id="PRU00278"/>
    </source>
</evidence>
<sequence length="404" mass="43544">MIKQMKRLGGALALVMLAATGPLHAQGQPFAPVVIVNGTGVTNFQIDQRARFLSLLGAPNADLASARETMVDETLQVQAARAAGIELTAEELDAGMVEFAARAGLEPAQFIEILERGGIAGETFRDFVRNGLYWRQLVQQRFGPQARPSEAEIDRTLARGTAGGVRVLLSEIALPQTPENRDEVAALARQLSETISSEAAFQQAARQYSRSASARRGGRIDWLSLSQLPPPLVAQVLALGPGQVSNPVDLGAFVGLYLLRDLDESGVTRTEALSVDYAEYLIPGGRSQEALARAAQIQARIDTCDDLYGVAKGQPPEVLTRTIARLDDLPGDLRQELAKLDDDEVSTLLTRGGNLRFVMLCGRVVEPPEGAFEAVGQQLLNERLTSYAQGYLAELRSDAIIEDG</sequence>
<gene>
    <name evidence="12" type="ORF">JANAI62_00920</name>
</gene>
<proteinExistence type="predicted"/>
<dbReference type="Proteomes" id="UP000786693">
    <property type="component" value="Unassembled WGS sequence"/>
</dbReference>
<dbReference type="RefSeq" id="WP_220747009.1">
    <property type="nucleotide sequence ID" value="NZ_BPFH01000001.1"/>
</dbReference>
<feature type="domain" description="PpiC" evidence="11">
    <location>
        <begin position="164"/>
        <end position="261"/>
    </location>
</feature>
<keyword evidence="6 9" id="KW-0413">Isomerase</keyword>
<evidence type="ECO:0000256" key="3">
    <source>
        <dbReference type="ARBA" id="ARBA00022764"/>
    </source>
</evidence>
<evidence type="ECO:0000256" key="4">
    <source>
        <dbReference type="ARBA" id="ARBA00023110"/>
    </source>
</evidence>
<feature type="chain" id="PRO_5047360647" description="Parvulin-like PPIase" evidence="10">
    <location>
        <begin position="26"/>
        <end position="404"/>
    </location>
</feature>
<name>A0ABQ4NGB7_9RHOB</name>
<dbReference type="EMBL" id="BPFH01000001">
    <property type="protein sequence ID" value="GIT93469.1"/>
    <property type="molecule type" value="Genomic_DNA"/>
</dbReference>
<comment type="caution">
    <text evidence="12">The sequence shown here is derived from an EMBL/GenBank/DDBJ whole genome shotgun (WGS) entry which is preliminary data.</text>
</comment>
<dbReference type="InterPro" id="IPR050280">
    <property type="entry name" value="OMP_Chaperone_SurA"/>
</dbReference>
<dbReference type="PROSITE" id="PS50198">
    <property type="entry name" value="PPIC_PPIASE_2"/>
    <property type="match status" value="1"/>
</dbReference>
<feature type="signal peptide" evidence="10">
    <location>
        <begin position="1"/>
        <end position="25"/>
    </location>
</feature>
<evidence type="ECO:0000256" key="2">
    <source>
        <dbReference type="ARBA" id="ARBA00022729"/>
    </source>
</evidence>
<keyword evidence="5" id="KW-0143">Chaperone</keyword>
<protein>
    <recommendedName>
        <fullName evidence="1">Parvulin-like PPIase</fullName>
    </recommendedName>
    <alternativeName>
        <fullName evidence="7">Peptidyl-prolyl cis-trans isomerase plp</fullName>
    </alternativeName>
    <alternativeName>
        <fullName evidence="8">Rotamase plp</fullName>
    </alternativeName>
</protein>
<evidence type="ECO:0000256" key="6">
    <source>
        <dbReference type="ARBA" id="ARBA00023235"/>
    </source>
</evidence>
<dbReference type="SUPFAM" id="SSF54534">
    <property type="entry name" value="FKBP-like"/>
    <property type="match status" value="1"/>
</dbReference>
<evidence type="ECO:0000313" key="13">
    <source>
        <dbReference type="Proteomes" id="UP000786693"/>
    </source>
</evidence>
<evidence type="ECO:0000256" key="7">
    <source>
        <dbReference type="ARBA" id="ARBA00030642"/>
    </source>
</evidence>
<evidence type="ECO:0000256" key="8">
    <source>
        <dbReference type="ARBA" id="ARBA00031484"/>
    </source>
</evidence>
<evidence type="ECO:0000256" key="5">
    <source>
        <dbReference type="ARBA" id="ARBA00023186"/>
    </source>
</evidence>
<dbReference type="Gene3D" id="1.10.4030.10">
    <property type="entry name" value="Porin chaperone SurA, peptide-binding domain"/>
    <property type="match status" value="1"/>
</dbReference>
<evidence type="ECO:0000256" key="1">
    <source>
        <dbReference type="ARBA" id="ARBA00018370"/>
    </source>
</evidence>